<dbReference type="SUPFAM" id="SSF141371">
    <property type="entry name" value="PilZ domain-like"/>
    <property type="match status" value="1"/>
</dbReference>
<organism evidence="2 3">
    <name type="scientific">Phorcysia thermohydrogeniphila</name>
    <dbReference type="NCBI Taxonomy" id="936138"/>
    <lineage>
        <taxon>Bacteria</taxon>
        <taxon>Pseudomonadati</taxon>
        <taxon>Aquificota</taxon>
        <taxon>Aquificia</taxon>
        <taxon>Desulfurobacteriales</taxon>
        <taxon>Desulfurobacteriaceae</taxon>
        <taxon>Phorcysia</taxon>
    </lineage>
</organism>
<keyword evidence="3" id="KW-1185">Reference proteome</keyword>
<dbReference type="AlphaFoldDB" id="A0A4R1G8Y3"/>
<dbReference type="InterPro" id="IPR009875">
    <property type="entry name" value="PilZ_domain"/>
</dbReference>
<evidence type="ECO:0000313" key="2">
    <source>
        <dbReference type="EMBL" id="TCK04597.1"/>
    </source>
</evidence>
<comment type="caution">
    <text evidence="2">The sequence shown here is derived from an EMBL/GenBank/DDBJ whole genome shotgun (WGS) entry which is preliminary data.</text>
</comment>
<gene>
    <name evidence="2" type="ORF">CLV27_1030</name>
</gene>
<dbReference type="OrthoDB" id="12233at2"/>
<evidence type="ECO:0000313" key="3">
    <source>
        <dbReference type="Proteomes" id="UP000295777"/>
    </source>
</evidence>
<dbReference type="Proteomes" id="UP000295777">
    <property type="component" value="Unassembled WGS sequence"/>
</dbReference>
<protein>
    <submittedName>
        <fullName evidence="2">PilZ domain-containing protein</fullName>
    </submittedName>
</protein>
<dbReference type="RefSeq" id="WP_132526461.1">
    <property type="nucleotide sequence ID" value="NZ_SMFV01000003.1"/>
</dbReference>
<feature type="domain" description="PilZ" evidence="1">
    <location>
        <begin position="90"/>
        <end position="201"/>
    </location>
</feature>
<proteinExistence type="predicted"/>
<reference evidence="2 3" key="1">
    <citation type="submission" date="2019-03" db="EMBL/GenBank/DDBJ databases">
        <title>Genomic Encyclopedia of Archaeal and Bacterial Type Strains, Phase II (KMG-II): from individual species to whole genera.</title>
        <authorList>
            <person name="Goeker M."/>
        </authorList>
    </citation>
    <scope>NUCLEOTIDE SEQUENCE [LARGE SCALE GENOMIC DNA]</scope>
    <source>
        <strain evidence="2 3">DSM 24425</strain>
    </source>
</reference>
<name>A0A4R1G8Y3_9BACT</name>
<accession>A0A4R1G8Y3</accession>
<dbReference type="GO" id="GO:0035438">
    <property type="term" value="F:cyclic-di-GMP binding"/>
    <property type="evidence" value="ECO:0007669"/>
    <property type="project" value="InterPro"/>
</dbReference>
<sequence length="213" mass="24560">MIEVKVGDVTNLYCFYEELLVMGKGVVIEVDESKNLIAWEVDDVVSKASFLEKRLFLKNGDRWIGADIVFRDRNFLSAKLLRTIYEPRLRRSYLRVTTSLSSPVEVEVSKLFSPKAQSKKYPVFDISEGGIGILVEKKNRFFKMDEGLALSLHLTLDNKVHYIPAKAKVVHISEFAGRKKVGLFFVDISSDDRDRILRYITKRQREIIRGLKL</sequence>
<dbReference type="Gene3D" id="2.40.10.220">
    <property type="entry name" value="predicted glycosyltransferase like domains"/>
    <property type="match status" value="1"/>
</dbReference>
<evidence type="ECO:0000259" key="1">
    <source>
        <dbReference type="Pfam" id="PF07238"/>
    </source>
</evidence>
<dbReference type="Pfam" id="PF07238">
    <property type="entry name" value="PilZ"/>
    <property type="match status" value="1"/>
</dbReference>
<dbReference type="EMBL" id="SMFV01000003">
    <property type="protein sequence ID" value="TCK04597.1"/>
    <property type="molecule type" value="Genomic_DNA"/>
</dbReference>